<feature type="non-terminal residue" evidence="1">
    <location>
        <position position="1"/>
    </location>
</feature>
<sequence>EMIAYRQMTGRFSIDARLELGLITAEEATEGHREFDKTIAQFHDEQARHDSRPWYKKLGWPH</sequence>
<gene>
    <name evidence="1" type="ORF">LCGC14_2913720</name>
</gene>
<name>A0A0F8XR91_9ZZZZ</name>
<dbReference type="EMBL" id="LAZR01057725">
    <property type="protein sequence ID" value="KKK71458.1"/>
    <property type="molecule type" value="Genomic_DNA"/>
</dbReference>
<protein>
    <submittedName>
        <fullName evidence="1">Uncharacterized protein</fullName>
    </submittedName>
</protein>
<dbReference type="AlphaFoldDB" id="A0A0F8XR91"/>
<evidence type="ECO:0000313" key="1">
    <source>
        <dbReference type="EMBL" id="KKK71458.1"/>
    </source>
</evidence>
<reference evidence="1" key="1">
    <citation type="journal article" date="2015" name="Nature">
        <title>Complex archaea that bridge the gap between prokaryotes and eukaryotes.</title>
        <authorList>
            <person name="Spang A."/>
            <person name="Saw J.H."/>
            <person name="Jorgensen S.L."/>
            <person name="Zaremba-Niedzwiedzka K."/>
            <person name="Martijn J."/>
            <person name="Lind A.E."/>
            <person name="van Eijk R."/>
            <person name="Schleper C."/>
            <person name="Guy L."/>
            <person name="Ettema T.J."/>
        </authorList>
    </citation>
    <scope>NUCLEOTIDE SEQUENCE</scope>
</reference>
<organism evidence="1">
    <name type="scientific">marine sediment metagenome</name>
    <dbReference type="NCBI Taxonomy" id="412755"/>
    <lineage>
        <taxon>unclassified sequences</taxon>
        <taxon>metagenomes</taxon>
        <taxon>ecological metagenomes</taxon>
    </lineage>
</organism>
<accession>A0A0F8XR91</accession>
<proteinExistence type="predicted"/>
<comment type="caution">
    <text evidence="1">The sequence shown here is derived from an EMBL/GenBank/DDBJ whole genome shotgun (WGS) entry which is preliminary data.</text>
</comment>